<evidence type="ECO:0000259" key="3">
    <source>
        <dbReference type="PROSITE" id="PS52004"/>
    </source>
</evidence>
<dbReference type="Pfam" id="PF02801">
    <property type="entry name" value="Ketoacyl-synt_C"/>
    <property type="match status" value="1"/>
</dbReference>
<keyword evidence="5" id="KW-1185">Reference proteome</keyword>
<evidence type="ECO:0000256" key="2">
    <source>
        <dbReference type="RuleBase" id="RU003694"/>
    </source>
</evidence>
<dbReference type="InterPro" id="IPR020841">
    <property type="entry name" value="PKS_Beta-ketoAc_synthase_dom"/>
</dbReference>
<dbReference type="CDD" id="cd00833">
    <property type="entry name" value="PKS"/>
    <property type="match status" value="1"/>
</dbReference>
<evidence type="ECO:0000256" key="1">
    <source>
        <dbReference type="ARBA" id="ARBA00022679"/>
    </source>
</evidence>
<dbReference type="Pfam" id="PF00109">
    <property type="entry name" value="ketoacyl-synt"/>
    <property type="match status" value="1"/>
</dbReference>
<proteinExistence type="inferred from homology"/>
<keyword evidence="1 2" id="KW-0808">Transferase</keyword>
<evidence type="ECO:0000313" key="4">
    <source>
        <dbReference type="EMBL" id="BDU02520.1"/>
    </source>
</evidence>
<dbReference type="Gene3D" id="3.40.47.10">
    <property type="match status" value="1"/>
</dbReference>
<dbReference type="InterPro" id="IPR016039">
    <property type="entry name" value="Thiolase-like"/>
</dbReference>
<dbReference type="PANTHER" id="PTHR43775:SF51">
    <property type="entry name" value="INACTIVE PHENOLPHTHIOCEROL SYNTHESIS POLYKETIDE SYNTHASE TYPE I PKS1-RELATED"/>
    <property type="match status" value="1"/>
</dbReference>
<comment type="similarity">
    <text evidence="2">Belongs to the thiolase-like superfamily. Beta-ketoacyl-ACP synthases family.</text>
</comment>
<dbReference type="InterPro" id="IPR014030">
    <property type="entry name" value="Ketoacyl_synth_N"/>
</dbReference>
<dbReference type="InterPro" id="IPR014031">
    <property type="entry name" value="Ketoacyl_synth_C"/>
</dbReference>
<gene>
    <name evidence="4" type="ORF">IFM12276_55480</name>
</gene>
<dbReference type="PROSITE" id="PS52004">
    <property type="entry name" value="KS3_2"/>
    <property type="match status" value="1"/>
</dbReference>
<dbReference type="EMBL" id="AP026978">
    <property type="protein sequence ID" value="BDU02520.1"/>
    <property type="molecule type" value="Genomic_DNA"/>
</dbReference>
<reference evidence="4 5" key="1">
    <citation type="submission" date="2022-11" db="EMBL/GenBank/DDBJ databases">
        <title>Genome Sequencing of Nocardia sp. ON39_IFM12276 and assembly.</title>
        <authorList>
            <person name="Shimojima M."/>
            <person name="Toyokawa M."/>
            <person name="Uesaka K."/>
        </authorList>
    </citation>
    <scope>NUCLEOTIDE SEQUENCE [LARGE SCALE GENOMIC DNA]</scope>
    <source>
        <strain evidence="4 5">IFM 12276</strain>
    </source>
</reference>
<dbReference type="SMART" id="SM00825">
    <property type="entry name" value="PKS_KS"/>
    <property type="match status" value="1"/>
</dbReference>
<dbReference type="PANTHER" id="PTHR43775">
    <property type="entry name" value="FATTY ACID SYNTHASE"/>
    <property type="match status" value="1"/>
</dbReference>
<name>A0ABN6UBF1_9NOCA</name>
<dbReference type="SUPFAM" id="SSF53901">
    <property type="entry name" value="Thiolase-like"/>
    <property type="match status" value="1"/>
</dbReference>
<organism evidence="4 5">
    <name type="scientific">Nocardia sputorum</name>
    <dbReference type="NCBI Taxonomy" id="2984338"/>
    <lineage>
        <taxon>Bacteria</taxon>
        <taxon>Bacillati</taxon>
        <taxon>Actinomycetota</taxon>
        <taxon>Actinomycetes</taxon>
        <taxon>Mycobacteriales</taxon>
        <taxon>Nocardiaceae</taxon>
        <taxon>Nocardia</taxon>
    </lineage>
</organism>
<evidence type="ECO:0000313" key="5">
    <source>
        <dbReference type="Proteomes" id="UP001317870"/>
    </source>
</evidence>
<dbReference type="RefSeq" id="WP_281875600.1">
    <property type="nucleotide sequence ID" value="NZ_AP026978.1"/>
</dbReference>
<sequence>MSGSASGDEDHIVIVGIGVEAPGGINSPQEFWSALTESRELIGPLPRDREWPIEQLRTLGRNAGWSDVRDAGGFLSEATQFDAAFFGITPREAVAMDPQQRVGMRVAWRAVEDAGLNPGDVDGAEAGCWMGVTPLEYGPRMASVSEHSGYRMTGTTLGAVAGRISHSLGLIGPSISVDTSCAAGLTALHQAAAAIRAGECDWALAGGVCVMGSPGMFVEFAKNNALSTDGHCRAYSAGTTGTLWGEGSGVVVLEPESRARRLGHRIYARLLGSRVNHNGKGAPLAVPSADAQERLIRAAFTAARVSPEQIGLVEGHGTGTSVGDPIELAALIRMYGAPERAHGALLGSVKSNIGHTQAAAGMLGLIKMLLCGANGHVVPSLWAENPTDAVDWEATSLRLATKYAPWEPIDGVRYGAVSAFGVAGTNAHAIVGMPVLEENGDA</sequence>
<protein>
    <submittedName>
        <fullName evidence="4">Polyketide synthase MbtC</fullName>
    </submittedName>
</protein>
<dbReference type="InterPro" id="IPR050091">
    <property type="entry name" value="PKS_NRPS_Biosynth_Enz"/>
</dbReference>
<dbReference type="Proteomes" id="UP001317870">
    <property type="component" value="Chromosome"/>
</dbReference>
<feature type="domain" description="Ketosynthase family 3 (KS3)" evidence="3">
    <location>
        <begin position="9"/>
        <end position="433"/>
    </location>
</feature>
<accession>A0ABN6UBF1</accession>